<evidence type="ECO:0000313" key="2">
    <source>
        <dbReference type="EMBL" id="CEA12529.1"/>
    </source>
</evidence>
<organism evidence="2">
    <name type="scientific">Methanobacterium formicicum</name>
    <dbReference type="NCBI Taxonomy" id="2162"/>
    <lineage>
        <taxon>Archaea</taxon>
        <taxon>Methanobacteriati</taxon>
        <taxon>Methanobacteriota</taxon>
        <taxon>Methanomada group</taxon>
        <taxon>Methanobacteria</taxon>
        <taxon>Methanobacteriales</taxon>
        <taxon>Methanobacteriaceae</taxon>
        <taxon>Methanobacterium</taxon>
    </lineage>
</organism>
<dbReference type="KEGG" id="mfi:DSM1535_0164"/>
<dbReference type="InterPro" id="IPR024524">
    <property type="entry name" value="DUF3800"/>
</dbReference>
<dbReference type="RefSeq" id="WP_231553506.1">
    <property type="nucleotide sequence ID" value="NZ_CP006933.1"/>
</dbReference>
<evidence type="ECO:0000313" key="1">
    <source>
        <dbReference type="EMBL" id="AIS32776.1"/>
    </source>
</evidence>
<evidence type="ECO:0008006" key="5">
    <source>
        <dbReference type="Google" id="ProtNLM"/>
    </source>
</evidence>
<protein>
    <recommendedName>
        <fullName evidence="5">DUF3800 domain-containing protein</fullName>
    </recommendedName>
</protein>
<dbReference type="GeneID" id="26738645"/>
<dbReference type="Proteomes" id="UP000062768">
    <property type="component" value="Chromosome I"/>
</dbReference>
<dbReference type="EMBL" id="LN515531">
    <property type="protein sequence ID" value="CEA12529.1"/>
    <property type="molecule type" value="Genomic_DNA"/>
</dbReference>
<dbReference type="EMBL" id="CP006933">
    <property type="protein sequence ID" value="AIS32776.1"/>
    <property type="molecule type" value="Genomic_DNA"/>
</dbReference>
<reference evidence="3" key="3">
    <citation type="submission" date="2014-09" db="EMBL/GenBank/DDBJ databases">
        <authorList>
            <person name="Bishop-Lilly K.A."/>
            <person name="Broomall S.M."/>
            <person name="Chain P.S."/>
            <person name="Chertkov O."/>
            <person name="Coyne S.R."/>
            <person name="Daligault H.E."/>
            <person name="Davenport K.W."/>
            <person name="Erkkila T."/>
            <person name="Frey K.G."/>
            <person name="Gibbons H.S."/>
            <person name="Gu W."/>
            <person name="Jaissle J."/>
            <person name="Johnson S.L."/>
            <person name="Koroleva G.I."/>
            <person name="Ladner J.T."/>
            <person name="Lo C.-C."/>
            <person name="Minogue T.D."/>
            <person name="Munk C."/>
            <person name="Palacios G.F."/>
            <person name="Redden C.L."/>
            <person name="Rosenzweig C.N."/>
            <person name="Scholz M.B."/>
            <person name="Teshima H."/>
            <person name="Xu Y."/>
        </authorList>
    </citation>
    <scope>NUCLEOTIDE SEQUENCE</scope>
    <source>
        <strain evidence="3">Mb9</strain>
    </source>
</reference>
<accession>A0A090I141</accession>
<keyword evidence="4" id="KW-1185">Reference proteome</keyword>
<reference evidence="2" key="2">
    <citation type="submission" date="2014-08" db="EMBL/GenBank/DDBJ databases">
        <authorList>
            <person name="Wibberg D."/>
        </authorList>
    </citation>
    <scope>NUCLEOTIDE SEQUENCE</scope>
</reference>
<dbReference type="AlphaFoldDB" id="A0A090I141"/>
<dbReference type="EMBL" id="LN734822">
    <property type="protein sequence ID" value="CEL24032.1"/>
    <property type="molecule type" value="Genomic_DNA"/>
</dbReference>
<dbReference type="Pfam" id="PF12686">
    <property type="entry name" value="DUF3800"/>
    <property type="match status" value="1"/>
</dbReference>
<sequence length="198" mass="22986">MFLDESGDPGIRGSNYLIIASLLVEDTQPLRKIIKNMRRNKFKKELKKANEIKANSSSDAVIKHMITALNNVVGAKLHCVVFEKRTNKRLFHQKDLNSLYNYIAGALAKQIKIQDNIIIRIDRSKGKQTLRQEFDNYFLDNLNEGSELGNVEIYHSNSNSWEGLQFVDIIAWSYFQSFEHRNHSYVDLIDMDCKLFEL</sequence>
<name>A0A090I141_METFO</name>
<gene>
    <name evidence="1" type="ORF">BRM9_1972</name>
    <name evidence="2" type="ORF">DSM1535_0164</name>
    <name evidence="3" type="ORF">MB9_0384</name>
</gene>
<dbReference type="Proteomes" id="UP000029661">
    <property type="component" value="Chromosome"/>
</dbReference>
<dbReference type="KEGG" id="mfc:BRM9_1972"/>
<evidence type="ECO:0000313" key="4">
    <source>
        <dbReference type="Proteomes" id="UP000062768"/>
    </source>
</evidence>
<dbReference type="PATRIC" id="fig|2162.10.peg.395"/>
<reference evidence="1" key="1">
    <citation type="submission" date="2013-12" db="EMBL/GenBank/DDBJ databases">
        <title>The complete genome sequence of Methanobacterium sp. BRM9.</title>
        <authorList>
            <consortium name="Pastoral Greenhouse Gas Research Consortium"/>
            <person name="Kelly W.J."/>
            <person name="Leahy S.C."/>
            <person name="Perry R."/>
            <person name="Li D."/>
            <person name="Altermann E."/>
            <person name="Lambie S.C."/>
            <person name="Attwood G.T."/>
        </authorList>
    </citation>
    <scope>NUCLEOTIDE SEQUENCE [LARGE SCALE GENOMIC DNA]</scope>
    <source>
        <strain evidence="1">BRM9</strain>
    </source>
</reference>
<evidence type="ECO:0000313" key="3">
    <source>
        <dbReference type="EMBL" id="CEL24032.1"/>
    </source>
</evidence>
<proteinExistence type="predicted"/>